<name>A0A0K0DZX9_STRER</name>
<evidence type="ECO:0000313" key="1">
    <source>
        <dbReference type="WBParaSite" id="SSTP_0000278800.1"/>
    </source>
</evidence>
<proteinExistence type="predicted"/>
<organism evidence="1">
    <name type="scientific">Strongyloides stercoralis</name>
    <name type="common">Threadworm</name>
    <dbReference type="NCBI Taxonomy" id="6248"/>
    <lineage>
        <taxon>Eukaryota</taxon>
        <taxon>Metazoa</taxon>
        <taxon>Ecdysozoa</taxon>
        <taxon>Nematoda</taxon>
        <taxon>Chromadorea</taxon>
        <taxon>Rhabditida</taxon>
        <taxon>Tylenchina</taxon>
        <taxon>Panagrolaimomorpha</taxon>
        <taxon>Strongyloidoidea</taxon>
        <taxon>Strongyloididae</taxon>
        <taxon>Strongyloides</taxon>
    </lineage>
</organism>
<accession>A0A0K0DZX9</accession>
<reference evidence="1" key="1">
    <citation type="submission" date="2015-08" db="UniProtKB">
        <authorList>
            <consortium name="WormBaseParasite"/>
        </authorList>
    </citation>
    <scope>IDENTIFICATION</scope>
</reference>
<dbReference type="WBParaSite" id="SSTP_0000278800.1">
    <property type="protein sequence ID" value="SSTP_0000278800.1"/>
    <property type="gene ID" value="SSTP_0000278800"/>
</dbReference>
<protein>
    <submittedName>
        <fullName evidence="1">Uncharacterized protein</fullName>
    </submittedName>
</protein>
<sequence length="22" mass="2260">MEAVVEGIGGCCSTGAESEIWM</sequence>
<dbReference type="AlphaFoldDB" id="A0A0K0DZX9"/>